<dbReference type="AlphaFoldDB" id="X0S7D7"/>
<evidence type="ECO:0000313" key="1">
    <source>
        <dbReference type="EMBL" id="GAF71857.1"/>
    </source>
</evidence>
<comment type="caution">
    <text evidence="1">The sequence shown here is derived from an EMBL/GenBank/DDBJ whole genome shotgun (WGS) entry which is preliminary data.</text>
</comment>
<organism evidence="1">
    <name type="scientific">marine sediment metagenome</name>
    <dbReference type="NCBI Taxonomy" id="412755"/>
    <lineage>
        <taxon>unclassified sequences</taxon>
        <taxon>metagenomes</taxon>
        <taxon>ecological metagenomes</taxon>
    </lineage>
</organism>
<proteinExistence type="predicted"/>
<name>X0S7D7_9ZZZZ</name>
<protein>
    <submittedName>
        <fullName evidence="1">Uncharacterized protein</fullName>
    </submittedName>
</protein>
<sequence length="173" mass="19533">MSAITLFASDNNERFPDSVATVGFGNTWNWSDPTKLTGITHRSPGIHRAMSEYLGSYISDARTMYCPNAPQRYKYLQEAWDAGDEWDYPEDDAFSTDPVGGTYCFYWNYKGYVGGNRGVFRGPQGPASGGRKYSKLVVTDYFGYDHWRSPWSHGSCEQFNGAEINPETWLLSA</sequence>
<gene>
    <name evidence="1" type="ORF">S01H1_17418</name>
</gene>
<dbReference type="EMBL" id="BARS01009240">
    <property type="protein sequence ID" value="GAF71857.1"/>
    <property type="molecule type" value="Genomic_DNA"/>
</dbReference>
<accession>X0S7D7</accession>
<feature type="non-terminal residue" evidence="1">
    <location>
        <position position="173"/>
    </location>
</feature>
<reference evidence="1" key="1">
    <citation type="journal article" date="2014" name="Front. Microbiol.">
        <title>High frequency of phylogenetically diverse reductive dehalogenase-homologous genes in deep subseafloor sedimentary metagenomes.</title>
        <authorList>
            <person name="Kawai M."/>
            <person name="Futagami T."/>
            <person name="Toyoda A."/>
            <person name="Takaki Y."/>
            <person name="Nishi S."/>
            <person name="Hori S."/>
            <person name="Arai W."/>
            <person name="Tsubouchi T."/>
            <person name="Morono Y."/>
            <person name="Uchiyama I."/>
            <person name="Ito T."/>
            <person name="Fujiyama A."/>
            <person name="Inagaki F."/>
            <person name="Takami H."/>
        </authorList>
    </citation>
    <scope>NUCLEOTIDE SEQUENCE</scope>
    <source>
        <strain evidence="1">Expedition CK06-06</strain>
    </source>
</reference>